<proteinExistence type="inferred from homology"/>
<dbReference type="InterPro" id="IPR019901">
    <property type="entry name" value="Ergot_alkaloid_biosynthesis"/>
</dbReference>
<gene>
    <name evidence="5" type="ORF">B0T17DRAFT_234194</name>
</gene>
<name>A0AA39XC01_9PEZI</name>
<dbReference type="GO" id="GO:0016491">
    <property type="term" value="F:oxidoreductase activity"/>
    <property type="evidence" value="ECO:0007669"/>
    <property type="project" value="UniProtKB-KW"/>
</dbReference>
<dbReference type="EMBL" id="JAULSR010000002">
    <property type="protein sequence ID" value="KAK0630881.1"/>
    <property type="molecule type" value="Genomic_DNA"/>
</dbReference>
<evidence type="ECO:0000313" key="6">
    <source>
        <dbReference type="Proteomes" id="UP001174934"/>
    </source>
</evidence>
<dbReference type="InterPro" id="IPR051604">
    <property type="entry name" value="Ergot_Alk_Oxidoreductase"/>
</dbReference>
<dbReference type="PANTHER" id="PTHR43162">
    <property type="match status" value="1"/>
</dbReference>
<evidence type="ECO:0000256" key="4">
    <source>
        <dbReference type="ARBA" id="ARBA00023002"/>
    </source>
</evidence>
<dbReference type="Proteomes" id="UP001174934">
    <property type="component" value="Unassembled WGS sequence"/>
</dbReference>
<evidence type="ECO:0000256" key="2">
    <source>
        <dbReference type="ARBA" id="ARBA00005372"/>
    </source>
</evidence>
<dbReference type="PANTHER" id="PTHR43162:SF1">
    <property type="entry name" value="PRESTALK A DIFFERENTIATION PROTEIN A"/>
    <property type="match status" value="1"/>
</dbReference>
<comment type="pathway">
    <text evidence="1">Alkaloid biosynthesis; ergot alkaloid biosynthesis.</text>
</comment>
<organism evidence="5 6">
    <name type="scientific">Bombardia bombarda</name>
    <dbReference type="NCBI Taxonomy" id="252184"/>
    <lineage>
        <taxon>Eukaryota</taxon>
        <taxon>Fungi</taxon>
        <taxon>Dikarya</taxon>
        <taxon>Ascomycota</taxon>
        <taxon>Pezizomycotina</taxon>
        <taxon>Sordariomycetes</taxon>
        <taxon>Sordariomycetidae</taxon>
        <taxon>Sordariales</taxon>
        <taxon>Lasiosphaeriaceae</taxon>
        <taxon>Bombardia</taxon>
    </lineage>
</organism>
<evidence type="ECO:0000313" key="5">
    <source>
        <dbReference type="EMBL" id="KAK0630881.1"/>
    </source>
</evidence>
<keyword evidence="6" id="KW-1185">Reference proteome</keyword>
<dbReference type="NCBIfam" id="TIGR03649">
    <property type="entry name" value="ergot_EASG"/>
    <property type="match status" value="1"/>
</dbReference>
<comment type="caution">
    <text evidence="5">The sequence shown here is derived from an EMBL/GenBank/DDBJ whole genome shotgun (WGS) entry which is preliminary data.</text>
</comment>
<dbReference type="Gene3D" id="3.40.50.720">
    <property type="entry name" value="NAD(P)-binding Rossmann-like Domain"/>
    <property type="match status" value="1"/>
</dbReference>
<dbReference type="AlphaFoldDB" id="A0AA39XC01"/>
<dbReference type="Gene3D" id="3.90.25.10">
    <property type="entry name" value="UDP-galactose 4-epimerase, domain 1"/>
    <property type="match status" value="1"/>
</dbReference>
<keyword evidence="4" id="KW-0560">Oxidoreductase</keyword>
<evidence type="ECO:0000256" key="3">
    <source>
        <dbReference type="ARBA" id="ARBA00022589"/>
    </source>
</evidence>
<accession>A0AA39XC01</accession>
<evidence type="ECO:0000256" key="1">
    <source>
        <dbReference type="ARBA" id="ARBA00005107"/>
    </source>
</evidence>
<sequence length="289" mass="31594">MAILLTGGAAAETAVRISELCKENGTPFVFASRRGAAPDSAPAPTDAPTVRFDWTDASTYHAPFAHVFPNGETIKSVYMVMPRVPEPDKPMNAFIDYAIEHGAKRFVLMAGTTATPGGLGPGQVWQHLIEKGVEYAICKPTWFMKNFVDGVHLKTICDESKVYSSMGDAKTAYVSSVDIGGVAYAALTKPEPPNTDYRISGPELLSYGEIASKLGKILGRQIEYVRLSPEERLEQLTGKLGFPEPYAKFQVFLEGVTAGKDYVDDTVEKLTGQKPQSFDEFAEKNKLVW</sequence>
<comment type="similarity">
    <text evidence="2">Belongs to the fgaFS/easG family.</text>
</comment>
<protein>
    <submittedName>
        <fullName evidence="5">Nucleoside-diphosphate-sugar epimerase family protein</fullName>
    </submittedName>
</protein>
<dbReference type="SUPFAM" id="SSF51735">
    <property type="entry name" value="NAD(P)-binding Rossmann-fold domains"/>
    <property type="match status" value="1"/>
</dbReference>
<dbReference type="GO" id="GO:0009820">
    <property type="term" value="P:alkaloid metabolic process"/>
    <property type="evidence" value="ECO:0007669"/>
    <property type="project" value="UniProtKB-KW"/>
</dbReference>
<reference evidence="5" key="1">
    <citation type="submission" date="2023-06" db="EMBL/GenBank/DDBJ databases">
        <title>Genome-scale phylogeny and comparative genomics of the fungal order Sordariales.</title>
        <authorList>
            <consortium name="Lawrence Berkeley National Laboratory"/>
            <person name="Hensen N."/>
            <person name="Bonometti L."/>
            <person name="Westerberg I."/>
            <person name="Brannstrom I.O."/>
            <person name="Guillou S."/>
            <person name="Cros-Aarteil S."/>
            <person name="Calhoun S."/>
            <person name="Haridas S."/>
            <person name="Kuo A."/>
            <person name="Mondo S."/>
            <person name="Pangilinan J."/>
            <person name="Riley R."/>
            <person name="LaButti K."/>
            <person name="Andreopoulos B."/>
            <person name="Lipzen A."/>
            <person name="Chen C."/>
            <person name="Yanf M."/>
            <person name="Daum C."/>
            <person name="Ng V."/>
            <person name="Clum A."/>
            <person name="Steindorff A."/>
            <person name="Ohm R."/>
            <person name="Martin F."/>
            <person name="Silar P."/>
            <person name="Natvig D."/>
            <person name="Lalanne C."/>
            <person name="Gautier V."/>
            <person name="Ament-velasquez S.L."/>
            <person name="Kruys A."/>
            <person name="Hutchinson M.I."/>
            <person name="Powell A.J."/>
            <person name="Barry K."/>
            <person name="Miller A.N."/>
            <person name="Grigoriev I.V."/>
            <person name="Debuchy R."/>
            <person name="Gladieux P."/>
            <person name="Thoren M.H."/>
            <person name="Johannesson H."/>
        </authorList>
    </citation>
    <scope>NUCLEOTIDE SEQUENCE</scope>
    <source>
        <strain evidence="5">SMH3391-2</strain>
    </source>
</reference>
<dbReference type="InterPro" id="IPR036291">
    <property type="entry name" value="NAD(P)-bd_dom_sf"/>
</dbReference>
<keyword evidence="3" id="KW-0017">Alkaloid metabolism</keyword>